<feature type="chain" id="PRO_5039604773" evidence="2">
    <location>
        <begin position="29"/>
        <end position="77"/>
    </location>
</feature>
<evidence type="ECO:0000313" key="3">
    <source>
        <dbReference type="EMBL" id="ANE78566.1"/>
    </source>
</evidence>
<evidence type="ECO:0000256" key="2">
    <source>
        <dbReference type="SAM" id="SignalP"/>
    </source>
</evidence>
<organism evidence="3 4">
    <name type="scientific">Mycobacterium adipatum</name>
    <dbReference type="NCBI Taxonomy" id="1682113"/>
    <lineage>
        <taxon>Bacteria</taxon>
        <taxon>Bacillati</taxon>
        <taxon>Actinomycetota</taxon>
        <taxon>Actinomycetes</taxon>
        <taxon>Mycobacteriales</taxon>
        <taxon>Mycobacteriaceae</taxon>
        <taxon>Mycobacterium</taxon>
    </lineage>
</organism>
<feature type="region of interest" description="Disordered" evidence="1">
    <location>
        <begin position="27"/>
        <end position="77"/>
    </location>
</feature>
<evidence type="ECO:0000256" key="1">
    <source>
        <dbReference type="SAM" id="MobiDB-lite"/>
    </source>
</evidence>
<protein>
    <submittedName>
        <fullName evidence="3">Uncharacterized protein</fullName>
    </submittedName>
</protein>
<dbReference type="STRING" id="1682113.A7U43_03725"/>
<sequence>MNTATRRFAAGIVMAAAPAIIAVGGATAAHATATTATNTGPTTSQGPAAHQGQGAQDGVTSLARRHHRHHGYYHRSR</sequence>
<dbReference type="EMBL" id="CP015596">
    <property type="protein sequence ID" value="ANE78566.1"/>
    <property type="molecule type" value="Genomic_DNA"/>
</dbReference>
<reference evidence="3 4" key="1">
    <citation type="submission" date="2016-05" db="EMBL/GenBank/DDBJ databases">
        <title>Complete genome sequence of a phthalic acid esters degrading Mycobacterium sp. YC-RL4.</title>
        <authorList>
            <person name="Ren L."/>
            <person name="Fan S."/>
            <person name="Ruth N."/>
            <person name="Jia Y."/>
            <person name="Wang J."/>
            <person name="Qiao C."/>
        </authorList>
    </citation>
    <scope>NUCLEOTIDE SEQUENCE [LARGE SCALE GENOMIC DNA]</scope>
    <source>
        <strain evidence="3 4">YC-RL4</strain>
    </source>
</reference>
<accession>A0A172UHH0</accession>
<proteinExistence type="predicted"/>
<name>A0A172UHH0_9MYCO</name>
<dbReference type="Proteomes" id="UP000077143">
    <property type="component" value="Chromosome"/>
</dbReference>
<keyword evidence="2" id="KW-0732">Signal</keyword>
<feature type="compositionally biased region" description="Basic residues" evidence="1">
    <location>
        <begin position="63"/>
        <end position="77"/>
    </location>
</feature>
<dbReference type="KEGG" id="madi:A7U43_03725"/>
<dbReference type="RefSeq" id="WP_067991288.1">
    <property type="nucleotide sequence ID" value="NZ_CP015596.1"/>
</dbReference>
<gene>
    <name evidence="3" type="ORF">A7U43_03725</name>
</gene>
<feature type="compositionally biased region" description="Low complexity" evidence="1">
    <location>
        <begin position="27"/>
        <end position="58"/>
    </location>
</feature>
<dbReference type="AlphaFoldDB" id="A0A172UHH0"/>
<keyword evidence="4" id="KW-1185">Reference proteome</keyword>
<evidence type="ECO:0000313" key="4">
    <source>
        <dbReference type="Proteomes" id="UP000077143"/>
    </source>
</evidence>
<feature type="signal peptide" evidence="2">
    <location>
        <begin position="1"/>
        <end position="28"/>
    </location>
</feature>